<organism evidence="2 3">
    <name type="scientific">Eleginops maclovinus</name>
    <name type="common">Patagonian blennie</name>
    <name type="synonym">Eleginus maclovinus</name>
    <dbReference type="NCBI Taxonomy" id="56733"/>
    <lineage>
        <taxon>Eukaryota</taxon>
        <taxon>Metazoa</taxon>
        <taxon>Chordata</taxon>
        <taxon>Craniata</taxon>
        <taxon>Vertebrata</taxon>
        <taxon>Euteleostomi</taxon>
        <taxon>Actinopterygii</taxon>
        <taxon>Neopterygii</taxon>
        <taxon>Teleostei</taxon>
        <taxon>Neoteleostei</taxon>
        <taxon>Acanthomorphata</taxon>
        <taxon>Eupercaria</taxon>
        <taxon>Perciformes</taxon>
        <taxon>Notothenioidei</taxon>
        <taxon>Eleginopidae</taxon>
        <taxon>Eleginops</taxon>
    </lineage>
</organism>
<gene>
    <name evidence="2" type="ORF">PBY51_020418</name>
</gene>
<reference evidence="2 3" key="2">
    <citation type="journal article" date="2023" name="Mol. Biol. Evol.">
        <title>Genomics of Secondarily Temperate Adaptation in the Only Non-Antarctic Icefish.</title>
        <authorList>
            <person name="Rivera-Colon A.G."/>
            <person name="Rayamajhi N."/>
            <person name="Minhas B.F."/>
            <person name="Madrigal G."/>
            <person name="Bilyk K.T."/>
            <person name="Yoon V."/>
            <person name="Hune M."/>
            <person name="Gregory S."/>
            <person name="Cheng C.H.C."/>
            <person name="Catchen J.M."/>
        </authorList>
    </citation>
    <scope>NUCLEOTIDE SEQUENCE [LARGE SCALE GENOMIC DNA]</scope>
    <source>
        <strain evidence="2">JMC-PN-2008</strain>
    </source>
</reference>
<dbReference type="AlphaFoldDB" id="A0AAN7XSK1"/>
<proteinExistence type="predicted"/>
<protein>
    <submittedName>
        <fullName evidence="2">Uncharacterized protein</fullName>
    </submittedName>
</protein>
<keyword evidence="3" id="KW-1185">Reference proteome</keyword>
<dbReference type="EMBL" id="JAUZQC010000009">
    <property type="protein sequence ID" value="KAK5866211.1"/>
    <property type="molecule type" value="Genomic_DNA"/>
</dbReference>
<evidence type="ECO:0000313" key="2">
    <source>
        <dbReference type="EMBL" id="KAK5866211.1"/>
    </source>
</evidence>
<evidence type="ECO:0000313" key="3">
    <source>
        <dbReference type="Proteomes" id="UP001346869"/>
    </source>
</evidence>
<evidence type="ECO:0000256" key="1">
    <source>
        <dbReference type="SAM" id="MobiDB-lite"/>
    </source>
</evidence>
<feature type="region of interest" description="Disordered" evidence="1">
    <location>
        <begin position="1"/>
        <end position="31"/>
    </location>
</feature>
<name>A0AAN7XSK1_ELEMC</name>
<accession>A0AAN7XSK1</accession>
<sequence>MHQGNHHHPSSQGLPGTEAPSYHKSSQSQSYDSMCCLGSTSVVHLRSLWEEEIPEELWEEDAAYTARHHPVLDVLYTTQCRAL</sequence>
<dbReference type="Proteomes" id="UP001346869">
    <property type="component" value="Unassembled WGS sequence"/>
</dbReference>
<reference evidence="2 3" key="1">
    <citation type="journal article" date="2023" name="Genes (Basel)">
        <title>Chromosome-Level Genome Assembly and Circadian Gene Repertoire of the Patagonia Blennie Eleginops maclovinus-The Closest Ancestral Proxy of Antarctic Cryonotothenioids.</title>
        <authorList>
            <person name="Cheng C.C."/>
            <person name="Rivera-Colon A.G."/>
            <person name="Minhas B.F."/>
            <person name="Wilson L."/>
            <person name="Rayamajhi N."/>
            <person name="Vargas-Chacoff L."/>
            <person name="Catchen J.M."/>
        </authorList>
    </citation>
    <scope>NUCLEOTIDE SEQUENCE [LARGE SCALE GENOMIC DNA]</scope>
    <source>
        <strain evidence="2">JMC-PN-2008</strain>
    </source>
</reference>
<comment type="caution">
    <text evidence="2">The sequence shown here is derived from an EMBL/GenBank/DDBJ whole genome shotgun (WGS) entry which is preliminary data.</text>
</comment>